<gene>
    <name evidence="1" type="ORF">J2S06_002399</name>
</gene>
<dbReference type="RefSeq" id="WP_419152452.1">
    <property type="nucleotide sequence ID" value="NZ_JAUSTR010000013.1"/>
</dbReference>
<dbReference type="Proteomes" id="UP001225646">
    <property type="component" value="Unassembled WGS sequence"/>
</dbReference>
<evidence type="ECO:0000313" key="1">
    <source>
        <dbReference type="EMBL" id="MDQ0163319.1"/>
    </source>
</evidence>
<keyword evidence="2" id="KW-1185">Reference proteome</keyword>
<sequence length="92" mass="10252">MIHEILHGSRNADQLDVQSAGTAICKKLLDFEKHFVTDKDIATGGKILPFSDSGIQKSLLHRALRSYFSFNPEFVAGTTSKRTMEKAQSKKI</sequence>
<protein>
    <submittedName>
        <fullName evidence="1">Uncharacterized protein</fullName>
    </submittedName>
</protein>
<dbReference type="EMBL" id="JAUSTR010000013">
    <property type="protein sequence ID" value="MDQ0163319.1"/>
    <property type="molecule type" value="Genomic_DNA"/>
</dbReference>
<reference evidence="1 2" key="1">
    <citation type="submission" date="2023-07" db="EMBL/GenBank/DDBJ databases">
        <title>Genomic Encyclopedia of Type Strains, Phase IV (KMG-IV): sequencing the most valuable type-strain genomes for metagenomic binning, comparative biology and taxonomic classification.</title>
        <authorList>
            <person name="Goeker M."/>
        </authorList>
    </citation>
    <scope>NUCLEOTIDE SEQUENCE [LARGE SCALE GENOMIC DNA]</scope>
    <source>
        <strain evidence="1 2">DSM 19092</strain>
    </source>
</reference>
<name>A0ABT9VQS2_9BACI</name>
<accession>A0ABT9VQS2</accession>
<comment type="caution">
    <text evidence="1">The sequence shown here is derived from an EMBL/GenBank/DDBJ whole genome shotgun (WGS) entry which is preliminary data.</text>
</comment>
<proteinExistence type="predicted"/>
<evidence type="ECO:0000313" key="2">
    <source>
        <dbReference type="Proteomes" id="UP001225646"/>
    </source>
</evidence>
<organism evidence="1 2">
    <name type="scientific">Aeribacillus alveayuensis</name>
    <dbReference type="NCBI Taxonomy" id="279215"/>
    <lineage>
        <taxon>Bacteria</taxon>
        <taxon>Bacillati</taxon>
        <taxon>Bacillota</taxon>
        <taxon>Bacilli</taxon>
        <taxon>Bacillales</taxon>
        <taxon>Bacillaceae</taxon>
        <taxon>Aeribacillus</taxon>
    </lineage>
</organism>